<dbReference type="GO" id="GO:0005737">
    <property type="term" value="C:cytoplasm"/>
    <property type="evidence" value="ECO:0007669"/>
    <property type="project" value="UniProtKB-SubCell"/>
</dbReference>
<feature type="compositionally biased region" description="Low complexity" evidence="4">
    <location>
        <begin position="478"/>
        <end position="490"/>
    </location>
</feature>
<feature type="compositionally biased region" description="Low complexity" evidence="4">
    <location>
        <begin position="113"/>
        <end position="123"/>
    </location>
</feature>
<proteinExistence type="predicted"/>
<reference evidence="5" key="1">
    <citation type="submission" date="2021-09" db="EMBL/GenBank/DDBJ databases">
        <authorList>
            <consortium name="Pathogen Informatics"/>
        </authorList>
    </citation>
    <scope>NUCLEOTIDE SEQUENCE</scope>
</reference>
<feature type="region of interest" description="Disordered" evidence="4">
    <location>
        <begin position="290"/>
        <end position="350"/>
    </location>
</feature>
<feature type="compositionally biased region" description="Polar residues" evidence="4">
    <location>
        <begin position="290"/>
        <end position="300"/>
    </location>
</feature>
<dbReference type="SUPFAM" id="SSF46934">
    <property type="entry name" value="UBA-like"/>
    <property type="match status" value="1"/>
</dbReference>
<evidence type="ECO:0000256" key="2">
    <source>
        <dbReference type="ARBA" id="ARBA00022490"/>
    </source>
</evidence>
<dbReference type="EMBL" id="CAKAEH010001340">
    <property type="protein sequence ID" value="CAG9534925.1"/>
    <property type="molecule type" value="Genomic_DNA"/>
</dbReference>
<feature type="region of interest" description="Disordered" evidence="4">
    <location>
        <begin position="365"/>
        <end position="403"/>
    </location>
</feature>
<evidence type="ECO:0000313" key="5">
    <source>
        <dbReference type="EMBL" id="CAG9534925.1"/>
    </source>
</evidence>
<feature type="region of interest" description="Disordered" evidence="4">
    <location>
        <begin position="750"/>
        <end position="826"/>
    </location>
</feature>
<feature type="compositionally biased region" description="Polar residues" evidence="4">
    <location>
        <begin position="667"/>
        <end position="679"/>
    </location>
</feature>
<evidence type="ECO:0000313" key="6">
    <source>
        <dbReference type="Proteomes" id="UP000746747"/>
    </source>
</evidence>
<dbReference type="CDD" id="cd14277">
    <property type="entry name" value="UBA_UBP2_like"/>
    <property type="match status" value="1"/>
</dbReference>
<feature type="compositionally biased region" description="Basic and acidic residues" evidence="4">
    <location>
        <begin position="96"/>
        <end position="108"/>
    </location>
</feature>
<dbReference type="InterPro" id="IPR051833">
    <property type="entry name" value="TC-DDR_regulator"/>
</dbReference>
<evidence type="ECO:0000256" key="4">
    <source>
        <dbReference type="SAM" id="MobiDB-lite"/>
    </source>
</evidence>
<feature type="compositionally biased region" description="Polar residues" evidence="4">
    <location>
        <begin position="491"/>
        <end position="515"/>
    </location>
</feature>
<name>A0A8J2QA65_9BILA</name>
<feature type="compositionally biased region" description="Polar residues" evidence="4">
    <location>
        <begin position="153"/>
        <end position="166"/>
    </location>
</feature>
<keyword evidence="3" id="KW-0597">Phosphoprotein</keyword>
<dbReference type="AlphaFoldDB" id="A0A8J2QA65"/>
<dbReference type="Proteomes" id="UP000746747">
    <property type="component" value="Unassembled WGS sequence"/>
</dbReference>
<feature type="compositionally biased region" description="Low complexity" evidence="4">
    <location>
        <begin position="755"/>
        <end position="770"/>
    </location>
</feature>
<dbReference type="Gene3D" id="1.10.8.10">
    <property type="entry name" value="DNA helicase RuvA subunit, C-terminal domain"/>
    <property type="match status" value="1"/>
</dbReference>
<feature type="region of interest" description="Disordered" evidence="4">
    <location>
        <begin position="664"/>
        <end position="697"/>
    </location>
</feature>
<feature type="compositionally biased region" description="Gly residues" evidence="4">
    <location>
        <begin position="136"/>
        <end position="149"/>
    </location>
</feature>
<dbReference type="GO" id="GO:0005634">
    <property type="term" value="C:nucleus"/>
    <property type="evidence" value="ECO:0007669"/>
    <property type="project" value="TreeGrafter"/>
</dbReference>
<evidence type="ECO:0000256" key="3">
    <source>
        <dbReference type="ARBA" id="ARBA00022553"/>
    </source>
</evidence>
<gene>
    <name evidence="5" type="ORF">CJOHNSTONI_LOCUS5015</name>
</gene>
<feature type="region of interest" description="Disordered" evidence="4">
    <location>
        <begin position="428"/>
        <end position="515"/>
    </location>
</feature>
<keyword evidence="2" id="KW-0963">Cytoplasm</keyword>
<feature type="region of interest" description="Disordered" evidence="4">
    <location>
        <begin position="610"/>
        <end position="636"/>
    </location>
</feature>
<keyword evidence="6" id="KW-1185">Reference proteome</keyword>
<dbReference type="InterPro" id="IPR009060">
    <property type="entry name" value="UBA-like_sf"/>
</dbReference>
<feature type="compositionally biased region" description="Polar residues" evidence="4">
    <location>
        <begin position="447"/>
        <end position="470"/>
    </location>
</feature>
<dbReference type="OrthoDB" id="5918007at2759"/>
<dbReference type="PANTHER" id="PTHR16308">
    <property type="entry name" value="UBIQUITIN ASSOCIATED PROTEIN 2-LIKE/LINGERER"/>
    <property type="match status" value="1"/>
</dbReference>
<sequence>MGGKGEVGDQKIRATQDQLRLARLTQDLSITDDDRANIQKLVKKVVETTRCTVSQAEIALYDNNNDVQEAVNAILEDNYPDENVWKEQKSRRAKRAEAEELKHEESNSHRNRINNIRSSNNFGYGRGRGAERGRSGYRGGRGGGRGPCRGGYQHSSSQGQFGSNVTSNVWDNSQALKVDLGKEWTNASATAVDDSAEDTEWKQHGTLVFSRSMTPPTTTTPAVNTVAGMSSITPTSGPVSFAAVAAAGTNKAKENALKSSLGRSGTGAPPALGQSQLENVNSLYQNSGLVSTSSQLTAPSEETDKGREARTSPLVGHDASGSTNSVAGTAMHGASVSQQSRTNASVPTVTNTSADWTTQLKNDLGIGGAAPATKPNANQPGLMSKSPLQNTKVGRATPRHTTHSSTVEFVSGEANGPTLPEYQFGFHVDSATGSDEHGDDVYGASAKSRSLNNQTAKGEMNADSSSSMLSNGPVGDYSSSISSQQPKISSGNGSVSMPQSSPAVHQTNTIQRQPVTSGLSYADTSSMSYPSSDSRNTAKLPLSLHHQQQTPHTLYTTTQLPYANYPYLNMYSPMAGVRQDEYAAALVQYPFGVGQFDMNSLSTMLPPAAAIASQQQQNQPPPPVQSQHQQRPDQHPSIVDLSKAYLATAAAAAANNTIASGTGSGILGNQQQRDSTAVNSSAVAPPPGFSGPPAAAFTLPQHNHINSIFQVPPAAYHPQINQLPFSFMLPNVTNGQHKLNHQMFAQQNVEDSLSDQRLSSQQQKVYQSHQQLDKYGSSTNTKDRLGAGAQATPPPQVYQTQGYMSQMPLHGHKKAYGGGPQHWSAS</sequence>
<dbReference type="PANTHER" id="PTHR16308:SF13">
    <property type="entry name" value="PROTEIN LINGERER"/>
    <property type="match status" value="1"/>
</dbReference>
<protein>
    <submittedName>
        <fullName evidence="5">Uncharacterized protein</fullName>
    </submittedName>
</protein>
<evidence type="ECO:0000256" key="1">
    <source>
        <dbReference type="ARBA" id="ARBA00004496"/>
    </source>
</evidence>
<comment type="caution">
    <text evidence="5">The sequence shown here is derived from an EMBL/GenBank/DDBJ whole genome shotgun (WGS) entry which is preliminary data.</text>
</comment>
<feature type="compositionally biased region" description="Polar residues" evidence="4">
    <location>
        <begin position="335"/>
        <end position="350"/>
    </location>
</feature>
<comment type="subcellular location">
    <subcellularLocation>
        <location evidence="1">Cytoplasm</location>
    </subcellularLocation>
</comment>
<feature type="compositionally biased region" description="Polar residues" evidence="4">
    <location>
        <begin position="375"/>
        <end position="392"/>
    </location>
</feature>
<feature type="region of interest" description="Disordered" evidence="4">
    <location>
        <begin position="96"/>
        <end position="166"/>
    </location>
</feature>
<accession>A0A8J2QA65</accession>
<organism evidence="5 6">
    <name type="scientific">Cercopithifilaria johnstoni</name>
    <dbReference type="NCBI Taxonomy" id="2874296"/>
    <lineage>
        <taxon>Eukaryota</taxon>
        <taxon>Metazoa</taxon>
        <taxon>Ecdysozoa</taxon>
        <taxon>Nematoda</taxon>
        <taxon>Chromadorea</taxon>
        <taxon>Rhabditida</taxon>
        <taxon>Spirurina</taxon>
        <taxon>Spiruromorpha</taxon>
        <taxon>Filarioidea</taxon>
        <taxon>Onchocercidae</taxon>
        <taxon>Cercopithifilaria</taxon>
    </lineage>
</organism>